<dbReference type="PANTHER" id="PTHR21503">
    <property type="entry name" value="F-BOX-CONTAINING HYPOTHETICAL PROTEIN C.ELEGANS"/>
    <property type="match status" value="1"/>
</dbReference>
<proteinExistence type="predicted"/>
<evidence type="ECO:0000313" key="3">
    <source>
        <dbReference type="WBParaSite" id="Csp11.Scaffold572.g4310.t1"/>
    </source>
</evidence>
<feature type="domain" description="F-box" evidence="1">
    <location>
        <begin position="7"/>
        <end position="54"/>
    </location>
</feature>
<dbReference type="eggNOG" id="ENOG502TK7U">
    <property type="taxonomic scope" value="Eukaryota"/>
</dbReference>
<dbReference type="WBParaSite" id="Csp11.Scaffold572.g4310.t1">
    <property type="protein sequence ID" value="Csp11.Scaffold572.g4310.t1"/>
    <property type="gene ID" value="Csp11.Scaffold572.g4310"/>
</dbReference>
<dbReference type="Proteomes" id="UP000095282">
    <property type="component" value="Unplaced"/>
</dbReference>
<dbReference type="AlphaFoldDB" id="A0A1I7TBG9"/>
<reference evidence="3" key="1">
    <citation type="submission" date="2016-11" db="UniProtKB">
        <authorList>
            <consortium name="WormBaseParasite"/>
        </authorList>
    </citation>
    <scope>IDENTIFICATION</scope>
</reference>
<evidence type="ECO:0000259" key="1">
    <source>
        <dbReference type="PROSITE" id="PS50181"/>
    </source>
</evidence>
<dbReference type="InterPro" id="IPR001810">
    <property type="entry name" value="F-box_dom"/>
</dbReference>
<evidence type="ECO:0000313" key="2">
    <source>
        <dbReference type="Proteomes" id="UP000095282"/>
    </source>
</evidence>
<protein>
    <submittedName>
        <fullName evidence="3">F-box domain-containing protein</fullName>
    </submittedName>
</protein>
<organism evidence="2 3">
    <name type="scientific">Caenorhabditis tropicalis</name>
    <dbReference type="NCBI Taxonomy" id="1561998"/>
    <lineage>
        <taxon>Eukaryota</taxon>
        <taxon>Metazoa</taxon>
        <taxon>Ecdysozoa</taxon>
        <taxon>Nematoda</taxon>
        <taxon>Chromadorea</taxon>
        <taxon>Rhabditida</taxon>
        <taxon>Rhabditina</taxon>
        <taxon>Rhabditomorpha</taxon>
        <taxon>Rhabditoidea</taxon>
        <taxon>Rhabditidae</taxon>
        <taxon>Peloderinae</taxon>
        <taxon>Caenorhabditis</taxon>
    </lineage>
</organism>
<sequence>MKASRRKFKLLHLPIIVIQEVLSNMECHELFDFSLCSKRCKRLVGITRNSFIGISLQISKWDQQVSVERRGRVECFGWSIGGKKWTTNYKYMKINGKRFKMNILSSRMHRVMNTKTPELDLRILVDYLKEIFRIPILHVDLSADRIVNFMKYVPLFSQCHSMNMTAKTVSEEALEAFKAQVTVANRFFINYIDVNPRKASTWWFRSSPTRFFANENERFQRVPQDEPNLRFMPPF</sequence>
<accession>A0A1I7TBG9</accession>
<dbReference type="PROSITE" id="PS50181">
    <property type="entry name" value="FBOX"/>
    <property type="match status" value="1"/>
</dbReference>
<name>A0A1I7TBG9_9PELO</name>
<dbReference type="Pfam" id="PF00646">
    <property type="entry name" value="F-box"/>
    <property type="match status" value="1"/>
</dbReference>
<keyword evidence="2" id="KW-1185">Reference proteome</keyword>
<dbReference type="PANTHER" id="PTHR21503:SF8">
    <property type="entry name" value="F-BOX ASSOCIATED DOMAIN-CONTAINING PROTEIN-RELATED"/>
    <property type="match status" value="1"/>
</dbReference>